<protein>
    <submittedName>
        <fullName evidence="1">Uncharacterized protein</fullName>
    </submittedName>
</protein>
<accession>A0A080Z2N8</accession>
<reference evidence="1 2" key="1">
    <citation type="submission" date="2013-11" db="EMBL/GenBank/DDBJ databases">
        <title>The Genome Sequence of Phytophthora parasitica P1976.</title>
        <authorList>
            <consortium name="The Broad Institute Genomics Platform"/>
            <person name="Russ C."/>
            <person name="Tyler B."/>
            <person name="Panabieres F."/>
            <person name="Shan W."/>
            <person name="Tripathy S."/>
            <person name="Grunwald N."/>
            <person name="Machado M."/>
            <person name="Johnson C.S."/>
            <person name="Walker B."/>
            <person name="Young S."/>
            <person name="Zeng Q."/>
            <person name="Gargeya S."/>
            <person name="Fitzgerald M."/>
            <person name="Haas B."/>
            <person name="Abouelleil A."/>
            <person name="Allen A.W."/>
            <person name="Alvarado L."/>
            <person name="Arachchi H.M."/>
            <person name="Berlin A.M."/>
            <person name="Chapman S.B."/>
            <person name="Gainer-Dewar J."/>
            <person name="Goldberg J."/>
            <person name="Griggs A."/>
            <person name="Gujja S."/>
            <person name="Hansen M."/>
            <person name="Howarth C."/>
            <person name="Imamovic A."/>
            <person name="Ireland A."/>
            <person name="Larimer J."/>
            <person name="McCowan C."/>
            <person name="Murphy C."/>
            <person name="Pearson M."/>
            <person name="Poon T.W."/>
            <person name="Priest M."/>
            <person name="Roberts A."/>
            <person name="Saif S."/>
            <person name="Shea T."/>
            <person name="Sisk P."/>
            <person name="Sykes S."/>
            <person name="Wortman J."/>
            <person name="Nusbaum C."/>
            <person name="Birren B."/>
        </authorList>
    </citation>
    <scope>NUCLEOTIDE SEQUENCE [LARGE SCALE GENOMIC DNA]</scope>
    <source>
        <strain evidence="1 2">P1976</strain>
    </source>
</reference>
<comment type="caution">
    <text evidence="1">The sequence shown here is derived from an EMBL/GenBank/DDBJ whole genome shotgun (WGS) entry which is preliminary data.</text>
</comment>
<organism evidence="1 2">
    <name type="scientific">Phytophthora nicotianae P1976</name>
    <dbReference type="NCBI Taxonomy" id="1317066"/>
    <lineage>
        <taxon>Eukaryota</taxon>
        <taxon>Sar</taxon>
        <taxon>Stramenopiles</taxon>
        <taxon>Oomycota</taxon>
        <taxon>Peronosporomycetes</taxon>
        <taxon>Peronosporales</taxon>
        <taxon>Peronosporaceae</taxon>
        <taxon>Phytophthora</taxon>
    </lineage>
</organism>
<evidence type="ECO:0000313" key="2">
    <source>
        <dbReference type="Proteomes" id="UP000028582"/>
    </source>
</evidence>
<proteinExistence type="predicted"/>
<dbReference type="EMBL" id="ANJA01003858">
    <property type="protein sequence ID" value="ETO60899.1"/>
    <property type="molecule type" value="Genomic_DNA"/>
</dbReference>
<evidence type="ECO:0000313" key="1">
    <source>
        <dbReference type="EMBL" id="ETO60899.1"/>
    </source>
</evidence>
<dbReference type="OrthoDB" id="88869at2759"/>
<gene>
    <name evidence="1" type="ORF">F444_20969</name>
</gene>
<dbReference type="Proteomes" id="UP000028582">
    <property type="component" value="Unassembled WGS sequence"/>
</dbReference>
<sequence>MRCRIYCCKSEPCLSALTSCKFKLKTLTCERTKQSHLHQHDDHFAGSAPDLRPQRSLEMKVAIRELVAKDVKLARIRNELVDSFMLSTGAVPALKQIQNLSTTTDEAK</sequence>
<name>A0A080Z2N8_PHYNI</name>
<dbReference type="AlphaFoldDB" id="A0A080Z2N8"/>